<dbReference type="EMBL" id="UYSG01000251">
    <property type="protein sequence ID" value="VDL18843.1"/>
    <property type="molecule type" value="Genomic_DNA"/>
</dbReference>
<evidence type="ECO:0000256" key="6">
    <source>
        <dbReference type="SAM" id="Phobius"/>
    </source>
</evidence>
<keyword evidence="4" id="KW-1015">Disulfide bond</keyword>
<evidence type="ECO:0000313" key="10">
    <source>
        <dbReference type="Proteomes" id="UP000274504"/>
    </source>
</evidence>
<feature type="domain" description="Ig-like" evidence="8">
    <location>
        <begin position="276"/>
        <end position="382"/>
    </location>
</feature>
<dbReference type="InterPro" id="IPR036179">
    <property type="entry name" value="Ig-like_dom_sf"/>
</dbReference>
<keyword evidence="1" id="KW-0433">Leucine-rich repeat</keyword>
<keyword evidence="6" id="KW-0472">Membrane</keyword>
<feature type="region of interest" description="Disordered" evidence="5">
    <location>
        <begin position="560"/>
        <end position="591"/>
    </location>
</feature>
<dbReference type="CDD" id="cd00096">
    <property type="entry name" value="Ig"/>
    <property type="match status" value="1"/>
</dbReference>
<dbReference type="Pfam" id="PF13855">
    <property type="entry name" value="LRR_8"/>
    <property type="match status" value="1"/>
</dbReference>
<organism evidence="11">
    <name type="scientific">Hymenolepis diminuta</name>
    <name type="common">Rat tapeworm</name>
    <dbReference type="NCBI Taxonomy" id="6216"/>
    <lineage>
        <taxon>Eukaryota</taxon>
        <taxon>Metazoa</taxon>
        <taxon>Spiralia</taxon>
        <taxon>Lophotrochozoa</taxon>
        <taxon>Platyhelminthes</taxon>
        <taxon>Cestoda</taxon>
        <taxon>Eucestoda</taxon>
        <taxon>Cyclophyllidea</taxon>
        <taxon>Hymenolepididae</taxon>
        <taxon>Hymenolepis</taxon>
    </lineage>
</organism>
<dbReference type="InterPro" id="IPR003598">
    <property type="entry name" value="Ig_sub2"/>
</dbReference>
<dbReference type="InterPro" id="IPR003591">
    <property type="entry name" value="Leu-rich_rpt_typical-subtyp"/>
</dbReference>
<dbReference type="SUPFAM" id="SSF52058">
    <property type="entry name" value="L domain-like"/>
    <property type="match status" value="1"/>
</dbReference>
<reference evidence="9 10" key="2">
    <citation type="submission" date="2018-11" db="EMBL/GenBank/DDBJ databases">
        <authorList>
            <consortium name="Pathogen Informatics"/>
        </authorList>
    </citation>
    <scope>NUCLEOTIDE SEQUENCE [LARGE SCALE GENOMIC DNA]</scope>
</reference>
<proteinExistence type="predicted"/>
<gene>
    <name evidence="9" type="ORF">HDID_LOCUS1382</name>
</gene>
<keyword evidence="6" id="KW-1133">Transmembrane helix</keyword>
<dbReference type="Gene3D" id="3.80.10.10">
    <property type="entry name" value="Ribonuclease Inhibitor"/>
    <property type="match status" value="2"/>
</dbReference>
<dbReference type="WBParaSite" id="HDID_0000138101-mRNA-1">
    <property type="protein sequence ID" value="HDID_0000138101-mRNA-1"/>
    <property type="gene ID" value="HDID_0000138101"/>
</dbReference>
<evidence type="ECO:0000256" key="1">
    <source>
        <dbReference type="ARBA" id="ARBA00022614"/>
    </source>
</evidence>
<evidence type="ECO:0000256" key="7">
    <source>
        <dbReference type="SAM" id="SignalP"/>
    </source>
</evidence>
<evidence type="ECO:0000256" key="2">
    <source>
        <dbReference type="ARBA" id="ARBA00022729"/>
    </source>
</evidence>
<dbReference type="SMART" id="SM00369">
    <property type="entry name" value="LRR_TYP"/>
    <property type="match status" value="4"/>
</dbReference>
<dbReference type="InterPro" id="IPR000483">
    <property type="entry name" value="Cys-rich_flank_reg_C"/>
</dbReference>
<evidence type="ECO:0000256" key="3">
    <source>
        <dbReference type="ARBA" id="ARBA00022737"/>
    </source>
</evidence>
<evidence type="ECO:0000259" key="8">
    <source>
        <dbReference type="PROSITE" id="PS50835"/>
    </source>
</evidence>
<dbReference type="SUPFAM" id="SSF48726">
    <property type="entry name" value="Immunoglobulin"/>
    <property type="match status" value="1"/>
</dbReference>
<keyword evidence="2 7" id="KW-0732">Signal</keyword>
<dbReference type="InterPro" id="IPR013783">
    <property type="entry name" value="Ig-like_fold"/>
</dbReference>
<dbReference type="STRING" id="6216.A0A0R3SAJ9"/>
<keyword evidence="6" id="KW-0812">Transmembrane</keyword>
<evidence type="ECO:0000256" key="5">
    <source>
        <dbReference type="SAM" id="MobiDB-lite"/>
    </source>
</evidence>
<dbReference type="SMART" id="SM00408">
    <property type="entry name" value="IGc2"/>
    <property type="match status" value="1"/>
</dbReference>
<dbReference type="InterPro" id="IPR001611">
    <property type="entry name" value="Leu-rich_rpt"/>
</dbReference>
<dbReference type="InterPro" id="IPR007110">
    <property type="entry name" value="Ig-like_dom"/>
</dbReference>
<dbReference type="Pfam" id="PF13927">
    <property type="entry name" value="Ig_3"/>
    <property type="match status" value="1"/>
</dbReference>
<dbReference type="InterPro" id="IPR003599">
    <property type="entry name" value="Ig_sub"/>
</dbReference>
<dbReference type="PANTHER" id="PTHR24366">
    <property type="entry name" value="IG(IMMUNOGLOBULIN) AND LRR(LEUCINE RICH REPEAT) DOMAINS"/>
    <property type="match status" value="1"/>
</dbReference>
<feature type="signal peptide" evidence="7">
    <location>
        <begin position="1"/>
        <end position="28"/>
    </location>
</feature>
<evidence type="ECO:0000313" key="11">
    <source>
        <dbReference type="WBParaSite" id="HDID_0000138101-mRNA-1"/>
    </source>
</evidence>
<dbReference type="Gene3D" id="2.60.40.10">
    <property type="entry name" value="Immunoglobulins"/>
    <property type="match status" value="1"/>
</dbReference>
<dbReference type="SMART" id="SM00409">
    <property type="entry name" value="IG"/>
    <property type="match status" value="1"/>
</dbReference>
<evidence type="ECO:0000313" key="9">
    <source>
        <dbReference type="EMBL" id="VDL18843.1"/>
    </source>
</evidence>
<dbReference type="SMART" id="SM00082">
    <property type="entry name" value="LRRCT"/>
    <property type="match status" value="1"/>
</dbReference>
<sequence>MLFSHAQTICDIFTFLTILASLFLLVSAEQCPPQVDIYLLNCSISGLTRVPHRVHPETRILDLSRNFLKVIHEDSFVEYHRLTQLILDYNEIYKITDRALNSISITLRYLSLRGNRLSVRSSSNFPIDALAKLRNLRILDLSENPLGVMVSNWLAPLGGTLRVLRLSGLIDQVELKENAFFGLGNLEEFDFSNNSFYHFPENAFSGIRPEKLKRLNLRDIPWHCDCKLFWLRQWLKEVKIINSPGEPTITGPCSSPPTLGKTPLISLPLTHFQCPPTLQAMHSSAPHHFGNYKSLLYVTPSLGDSITLTCKFVSQPKMLVQWYKNGALLRPELKRFAQSVSRGSKFSAILTITDLRSPADNGNYTCKTSNNRGLARGVFSLNIFNQGTDSKYLLDEAQPANSQYNYQDEILFNETPKMLIISFVIICVCVICGAGLLITLFLFHIKAKRGRIRCQRVDTLSSETIENIACSERSPPPSLPPSIQIPSQISNFSYSLPSVLMNSSLDSHAMTPPNSRLQATDRICAQFYKPQNYIPPAEPEPVSNFNKNKPIVRTFAPFVHTVETEEDEENSREGERSSNESSNGIDEDCPVHGSLAKEEVNFCPVHSQQLKMVNVLKKESERQWSTLEGYGKCRKMDGNFLQRRINSATTELSCTT</sequence>
<dbReference type="PROSITE" id="PS50835">
    <property type="entry name" value="IG_LIKE"/>
    <property type="match status" value="1"/>
</dbReference>
<feature type="transmembrane region" description="Helical" evidence="6">
    <location>
        <begin position="418"/>
        <end position="443"/>
    </location>
</feature>
<evidence type="ECO:0000256" key="4">
    <source>
        <dbReference type="ARBA" id="ARBA00023157"/>
    </source>
</evidence>
<dbReference type="OrthoDB" id="6240959at2759"/>
<feature type="chain" id="PRO_5043131169" evidence="7">
    <location>
        <begin position="29"/>
        <end position="656"/>
    </location>
</feature>
<keyword evidence="3" id="KW-0677">Repeat</keyword>
<dbReference type="Proteomes" id="UP000274504">
    <property type="component" value="Unassembled WGS sequence"/>
</dbReference>
<dbReference type="PANTHER" id="PTHR24366:SF96">
    <property type="entry name" value="LEUCINE RICH REPEAT CONTAINING 53"/>
    <property type="match status" value="1"/>
</dbReference>
<accession>A0A0R3SAJ9</accession>
<reference evidence="11" key="1">
    <citation type="submission" date="2017-02" db="UniProtKB">
        <authorList>
            <consortium name="WormBaseParasite"/>
        </authorList>
    </citation>
    <scope>IDENTIFICATION</scope>
</reference>
<dbReference type="InterPro" id="IPR032675">
    <property type="entry name" value="LRR_dom_sf"/>
</dbReference>
<protein>
    <submittedName>
        <fullName evidence="11">Ig-like domain-containing protein</fullName>
    </submittedName>
</protein>
<name>A0A0R3SAJ9_HYMDI</name>
<dbReference type="AlphaFoldDB" id="A0A0R3SAJ9"/>